<feature type="transmembrane region" description="Helical" evidence="7">
    <location>
        <begin position="406"/>
        <end position="427"/>
    </location>
</feature>
<dbReference type="PANTHER" id="PTHR33362">
    <property type="entry name" value="SIALIC ACID TRAP TRANSPORTER PERMEASE PROTEIN SIAT-RELATED"/>
    <property type="match status" value="1"/>
</dbReference>
<keyword evidence="4 7" id="KW-0812">Transmembrane</keyword>
<dbReference type="InterPro" id="IPR004681">
    <property type="entry name" value="TRAP_DctM"/>
</dbReference>
<feature type="transmembrane region" description="Helical" evidence="7">
    <location>
        <begin position="370"/>
        <end position="394"/>
    </location>
</feature>
<comment type="similarity">
    <text evidence="7">Belongs to the TRAP transporter large permease family.</text>
</comment>
<name>A0A975YPY0_9VIBR</name>
<evidence type="ECO:0000256" key="7">
    <source>
        <dbReference type="RuleBase" id="RU369079"/>
    </source>
</evidence>
<dbReference type="EMBL" id="CP076643">
    <property type="protein sequence ID" value="QXO18990.1"/>
    <property type="molecule type" value="Genomic_DNA"/>
</dbReference>
<evidence type="ECO:0000256" key="5">
    <source>
        <dbReference type="ARBA" id="ARBA00022989"/>
    </source>
</evidence>
<evidence type="ECO:0000256" key="4">
    <source>
        <dbReference type="ARBA" id="ARBA00022692"/>
    </source>
</evidence>
<dbReference type="PIRSF" id="PIRSF006066">
    <property type="entry name" value="HI0050"/>
    <property type="match status" value="1"/>
</dbReference>
<dbReference type="Proteomes" id="UP000694232">
    <property type="component" value="Chromosome 1"/>
</dbReference>
<keyword evidence="6 7" id="KW-0472">Membrane</keyword>
<dbReference type="InterPro" id="IPR010656">
    <property type="entry name" value="DctM"/>
</dbReference>
<comment type="subunit">
    <text evidence="7">The complex comprises the extracytoplasmic solute receptor protein and the two transmembrane proteins.</text>
</comment>
<evidence type="ECO:0000256" key="1">
    <source>
        <dbReference type="ARBA" id="ARBA00004429"/>
    </source>
</evidence>
<evidence type="ECO:0000313" key="10">
    <source>
        <dbReference type="Proteomes" id="UP000694232"/>
    </source>
</evidence>
<accession>A0A975YPY0</accession>
<feature type="transmembrane region" description="Helical" evidence="7">
    <location>
        <begin position="137"/>
        <end position="160"/>
    </location>
</feature>
<dbReference type="NCBIfam" id="TIGR00786">
    <property type="entry name" value="dctM"/>
    <property type="match status" value="1"/>
</dbReference>
<gene>
    <name evidence="9" type="ORF">KNV97_12350</name>
</gene>
<evidence type="ECO:0000259" key="8">
    <source>
        <dbReference type="Pfam" id="PF06808"/>
    </source>
</evidence>
<proteinExistence type="inferred from homology"/>
<comment type="function">
    <text evidence="7">Part of the tripartite ATP-independent periplasmic (TRAP) transport system.</text>
</comment>
<sequence>MDISVGSQMIILFFALIIFGVPVAFCLGLSALFAMWQMDFGLDMVADLVIASSSKYTLLAIPFFILAGNIMGISGIAERMILFFRVLVEKLPGNMGLVGTVVCLFWGSVSGSGPASVAAIGPLIIKGMVEDGYSKPFAAGLVSTGAALSLIIPPSIGLVIYGVIAETSISDLFLATIVPGILLGCLMLLMLPLSRHYQADSEADQAISLRVANNQEGTYLQRLYQAFTHAFWGLFTPVLILGGIYGGIFTPTEAAIIASVYAIIVGSLIYRTINLKQIYAAFAHSACSSAVVMIVVAFAGLFGWVIEIDGLVIDYSEVMLTISENPQMILFVILAILLTVGMFMDAVTIMYITLPIFLPVVRELNIDLTWFGVLLMTALSIGLITPPVGINLFVAANITNCSLASIARGVIPFLLVSIFGLCLLVWFPQISLFLL</sequence>
<feature type="transmembrane region" description="Helical" evidence="7">
    <location>
        <begin position="279"/>
        <end position="307"/>
    </location>
</feature>
<evidence type="ECO:0000256" key="2">
    <source>
        <dbReference type="ARBA" id="ARBA00022475"/>
    </source>
</evidence>
<evidence type="ECO:0000313" key="9">
    <source>
        <dbReference type="EMBL" id="QXO18990.1"/>
    </source>
</evidence>
<feature type="transmembrane region" description="Helical" evidence="7">
    <location>
        <begin position="328"/>
        <end position="358"/>
    </location>
</feature>
<keyword evidence="2" id="KW-1003">Cell membrane</keyword>
<keyword evidence="10" id="KW-1185">Reference proteome</keyword>
<feature type="transmembrane region" description="Helical" evidence="7">
    <location>
        <begin position="172"/>
        <end position="191"/>
    </location>
</feature>
<feature type="transmembrane region" description="Helical" evidence="7">
    <location>
        <begin position="12"/>
        <end position="36"/>
    </location>
</feature>
<evidence type="ECO:0000256" key="6">
    <source>
        <dbReference type="ARBA" id="ARBA00023136"/>
    </source>
</evidence>
<keyword evidence="3 7" id="KW-0997">Cell inner membrane</keyword>
<dbReference type="GO" id="GO:0022857">
    <property type="term" value="F:transmembrane transporter activity"/>
    <property type="evidence" value="ECO:0007669"/>
    <property type="project" value="UniProtKB-UniRule"/>
</dbReference>
<feature type="domain" description="TRAP C4-dicarboxylate transport system permease DctM subunit" evidence="8">
    <location>
        <begin position="10"/>
        <end position="430"/>
    </location>
</feature>
<feature type="transmembrane region" description="Helical" evidence="7">
    <location>
        <begin position="97"/>
        <end position="125"/>
    </location>
</feature>
<feature type="transmembrane region" description="Helical" evidence="7">
    <location>
        <begin position="255"/>
        <end position="273"/>
    </location>
</feature>
<dbReference type="AlphaFoldDB" id="A0A975YPY0"/>
<evidence type="ECO:0000256" key="3">
    <source>
        <dbReference type="ARBA" id="ARBA00022519"/>
    </source>
</evidence>
<reference evidence="9" key="1">
    <citation type="submission" date="2021-06" db="EMBL/GenBank/DDBJ databases">
        <title>Vibrio nov. sp., novel gut bacterium isolated from Yellow Sea oyster.</title>
        <authorList>
            <person name="Muhammad N."/>
            <person name="Nguyen T.H."/>
            <person name="Lee Y.-J."/>
            <person name="Ko J."/>
            <person name="Kim S.-G."/>
        </authorList>
    </citation>
    <scope>NUCLEOTIDE SEQUENCE</scope>
    <source>
        <strain evidence="9">OG9-811</strain>
    </source>
</reference>
<comment type="subcellular location">
    <subcellularLocation>
        <location evidence="1 7">Cell inner membrane</location>
        <topology evidence="1 7">Multi-pass membrane protein</topology>
    </subcellularLocation>
</comment>
<feature type="transmembrane region" description="Helical" evidence="7">
    <location>
        <begin position="56"/>
        <end position="77"/>
    </location>
</feature>
<dbReference type="Pfam" id="PF06808">
    <property type="entry name" value="DctM"/>
    <property type="match status" value="1"/>
</dbReference>
<protein>
    <recommendedName>
        <fullName evidence="7">TRAP transporter large permease protein</fullName>
    </recommendedName>
</protein>
<dbReference type="KEGG" id="vos:KNV97_12350"/>
<feature type="transmembrane region" description="Helical" evidence="7">
    <location>
        <begin position="230"/>
        <end position="248"/>
    </location>
</feature>
<keyword evidence="5 7" id="KW-1133">Transmembrane helix</keyword>
<keyword evidence="7" id="KW-0813">Transport</keyword>
<organism evidence="9 10">
    <name type="scientific">Vibrio ostreae</name>
    <dbReference type="NCBI Taxonomy" id="2841925"/>
    <lineage>
        <taxon>Bacteria</taxon>
        <taxon>Pseudomonadati</taxon>
        <taxon>Pseudomonadota</taxon>
        <taxon>Gammaproteobacteria</taxon>
        <taxon>Vibrionales</taxon>
        <taxon>Vibrionaceae</taxon>
        <taxon>Vibrio</taxon>
    </lineage>
</organism>
<dbReference type="GO" id="GO:0005886">
    <property type="term" value="C:plasma membrane"/>
    <property type="evidence" value="ECO:0007669"/>
    <property type="project" value="UniProtKB-SubCell"/>
</dbReference>
<dbReference type="RefSeq" id="WP_206208390.1">
    <property type="nucleotide sequence ID" value="NZ_CP076643.1"/>
</dbReference>